<keyword evidence="2" id="KW-1003">Cell membrane</keyword>
<comment type="subcellular location">
    <subcellularLocation>
        <location evidence="1">Cell membrane</location>
        <topology evidence="1">Multi-pass membrane protein</topology>
    </subcellularLocation>
</comment>
<dbReference type="EMBL" id="CAEZSV010000002">
    <property type="protein sequence ID" value="CAB4544660.1"/>
    <property type="molecule type" value="Genomic_DNA"/>
</dbReference>
<feature type="transmembrane region" description="Helical" evidence="6">
    <location>
        <begin position="158"/>
        <end position="183"/>
    </location>
</feature>
<evidence type="ECO:0000256" key="4">
    <source>
        <dbReference type="ARBA" id="ARBA00022989"/>
    </source>
</evidence>
<evidence type="ECO:0000256" key="2">
    <source>
        <dbReference type="ARBA" id="ARBA00022475"/>
    </source>
</evidence>
<gene>
    <name evidence="8" type="ORF">UFOPK1506_00023</name>
</gene>
<dbReference type="AlphaFoldDB" id="A0A6J6C026"/>
<reference evidence="8" key="1">
    <citation type="submission" date="2020-05" db="EMBL/GenBank/DDBJ databases">
        <authorList>
            <person name="Chiriac C."/>
            <person name="Salcher M."/>
            <person name="Ghai R."/>
            <person name="Kavagutti S V."/>
        </authorList>
    </citation>
    <scope>NUCLEOTIDE SEQUENCE</scope>
</reference>
<dbReference type="Pfam" id="PF00482">
    <property type="entry name" value="T2SSF"/>
    <property type="match status" value="1"/>
</dbReference>
<keyword evidence="4 6" id="KW-1133">Transmembrane helix</keyword>
<keyword evidence="3 6" id="KW-0812">Transmembrane</keyword>
<feature type="domain" description="Type II secretion system protein GspF" evidence="7">
    <location>
        <begin position="52"/>
        <end position="172"/>
    </location>
</feature>
<proteinExistence type="predicted"/>
<evidence type="ECO:0000256" key="6">
    <source>
        <dbReference type="SAM" id="Phobius"/>
    </source>
</evidence>
<evidence type="ECO:0000259" key="7">
    <source>
        <dbReference type="Pfam" id="PF00482"/>
    </source>
</evidence>
<dbReference type="GO" id="GO:0005886">
    <property type="term" value="C:plasma membrane"/>
    <property type="evidence" value="ECO:0007669"/>
    <property type="project" value="UniProtKB-SubCell"/>
</dbReference>
<accession>A0A6J6C026</accession>
<sequence length="189" mass="20549">MVGALTPLLFFGMWWVLVAPIAYWLLKRTLTLLPSEASVARAKEREREGLFFLSALGGSLKAGLPLLPALANVATLLTSSLKSDIEKVYSLLLLGAEPKQAWGVLVDDPQLGSCARAIARAQLEGRSLAVVVDRMITEVFEKSLTRSKERVKSLSVKLALPIGLCFLPSFLIGGIGPVIYSFFSSLRIF</sequence>
<feature type="transmembrane region" description="Helical" evidence="6">
    <location>
        <begin position="6"/>
        <end position="26"/>
    </location>
</feature>
<dbReference type="PANTHER" id="PTHR35007">
    <property type="entry name" value="INTEGRAL MEMBRANE PROTEIN-RELATED"/>
    <property type="match status" value="1"/>
</dbReference>
<name>A0A6J6C026_9ZZZZ</name>
<organism evidence="8">
    <name type="scientific">freshwater metagenome</name>
    <dbReference type="NCBI Taxonomy" id="449393"/>
    <lineage>
        <taxon>unclassified sequences</taxon>
        <taxon>metagenomes</taxon>
        <taxon>ecological metagenomes</taxon>
    </lineage>
</organism>
<evidence type="ECO:0000256" key="5">
    <source>
        <dbReference type="ARBA" id="ARBA00023136"/>
    </source>
</evidence>
<evidence type="ECO:0000313" key="8">
    <source>
        <dbReference type="EMBL" id="CAB4544660.1"/>
    </source>
</evidence>
<keyword evidence="5 6" id="KW-0472">Membrane</keyword>
<evidence type="ECO:0000256" key="1">
    <source>
        <dbReference type="ARBA" id="ARBA00004651"/>
    </source>
</evidence>
<dbReference type="PANTHER" id="PTHR35007:SF3">
    <property type="entry name" value="POSSIBLE CONSERVED ALANINE RICH MEMBRANE PROTEIN"/>
    <property type="match status" value="1"/>
</dbReference>
<dbReference type="InterPro" id="IPR018076">
    <property type="entry name" value="T2SS_GspF_dom"/>
</dbReference>
<protein>
    <submittedName>
        <fullName evidence="8">Unannotated protein</fullName>
    </submittedName>
</protein>
<evidence type="ECO:0000256" key="3">
    <source>
        <dbReference type="ARBA" id="ARBA00022692"/>
    </source>
</evidence>